<evidence type="ECO:0000256" key="1">
    <source>
        <dbReference type="ARBA" id="ARBA00023002"/>
    </source>
</evidence>
<dbReference type="FunFam" id="3.40.50.720:FF:000085">
    <property type="entry name" value="Dihydroflavonol reductase"/>
    <property type="match status" value="1"/>
</dbReference>
<dbReference type="PANTHER" id="PTHR10366:SF564">
    <property type="entry name" value="STEROL-4-ALPHA-CARBOXYLATE 3-DEHYDROGENASE, DECARBOXYLATING"/>
    <property type="match status" value="1"/>
</dbReference>
<dbReference type="OrthoDB" id="9778052at2"/>
<dbReference type="STRING" id="1193682.BJP25_15295"/>
<sequence>MDTNETAPVLVTGGSGYLATHLVAALLREGRSVRTTVRSTAREGELRAAVRRGGADDARLTLVAADLLADDGWDAAVAGCAEVHHVASPIPLAQPDDPDELIVPAREGTLRVLRAASAAGARRVVLTSSFAAIGYTPKASGEYDEDDWTDPDTPGLAPYPRSKAVAERAAWDFAHAHGGTELVVVNPTFILGPTLTADLRSSTHLVRQMLEGGMPLAPGRRFGIVDVRDVVDLHLRVMTTPEAAGKRFLAVADGSTASFLDVATILRDRLGERAAKAPVEQDGGADLPRLTLRNDRAKALGWKPRPVADTVVDTAESLFALGLVRG</sequence>
<evidence type="ECO:0000313" key="4">
    <source>
        <dbReference type="EMBL" id="OLR93637.1"/>
    </source>
</evidence>
<dbReference type="InterPro" id="IPR001509">
    <property type="entry name" value="Epimerase_deHydtase"/>
</dbReference>
<gene>
    <name evidence="4" type="ORF">BJP25_15295</name>
</gene>
<dbReference type="Proteomes" id="UP000186040">
    <property type="component" value="Unassembled WGS sequence"/>
</dbReference>
<accession>A0A1Q9LNK3</accession>
<organism evidence="4 5">
    <name type="scientific">Actinokineospora bangkokensis</name>
    <dbReference type="NCBI Taxonomy" id="1193682"/>
    <lineage>
        <taxon>Bacteria</taxon>
        <taxon>Bacillati</taxon>
        <taxon>Actinomycetota</taxon>
        <taxon>Actinomycetes</taxon>
        <taxon>Pseudonocardiales</taxon>
        <taxon>Pseudonocardiaceae</taxon>
        <taxon>Actinokineospora</taxon>
    </lineage>
</organism>
<evidence type="ECO:0000313" key="5">
    <source>
        <dbReference type="Proteomes" id="UP000186040"/>
    </source>
</evidence>
<dbReference type="InterPro" id="IPR036291">
    <property type="entry name" value="NAD(P)-bd_dom_sf"/>
</dbReference>
<protein>
    <submittedName>
        <fullName evidence="4">Epimerase</fullName>
    </submittedName>
</protein>
<keyword evidence="5" id="KW-1185">Reference proteome</keyword>
<dbReference type="SUPFAM" id="SSF51735">
    <property type="entry name" value="NAD(P)-binding Rossmann-fold domains"/>
    <property type="match status" value="1"/>
</dbReference>
<comment type="similarity">
    <text evidence="2">Belongs to the NAD(P)-dependent epimerase/dehydratase family. Dihydroflavonol-4-reductase subfamily.</text>
</comment>
<reference evidence="4 5" key="1">
    <citation type="submission" date="2016-10" db="EMBL/GenBank/DDBJ databases">
        <title>The Draft Genome Sequence of Actinokineospora bangkokensis 44EHWT reveals the biosynthetic pathway of antifungal compounds Thailandins with unusual extender unit butylmalonyl-CoA.</title>
        <authorList>
            <person name="Greule A."/>
            <person name="Intra B."/>
            <person name="Flemming S."/>
            <person name="Rommel M.G."/>
            <person name="Panbangred W."/>
            <person name="Bechthold A."/>
        </authorList>
    </citation>
    <scope>NUCLEOTIDE SEQUENCE [LARGE SCALE GENOMIC DNA]</scope>
    <source>
        <strain evidence="4 5">44EHW</strain>
    </source>
</reference>
<comment type="caution">
    <text evidence="4">The sequence shown here is derived from an EMBL/GenBank/DDBJ whole genome shotgun (WGS) entry which is preliminary data.</text>
</comment>
<dbReference type="AlphaFoldDB" id="A0A1Q9LNK3"/>
<name>A0A1Q9LNK3_9PSEU</name>
<dbReference type="Pfam" id="PF01370">
    <property type="entry name" value="Epimerase"/>
    <property type="match status" value="1"/>
</dbReference>
<dbReference type="RefSeq" id="WP_075974533.1">
    <property type="nucleotide sequence ID" value="NZ_MKQR01000009.1"/>
</dbReference>
<feature type="domain" description="NAD-dependent epimerase/dehydratase" evidence="3">
    <location>
        <begin position="9"/>
        <end position="245"/>
    </location>
</feature>
<evidence type="ECO:0000259" key="3">
    <source>
        <dbReference type="Pfam" id="PF01370"/>
    </source>
</evidence>
<dbReference type="GO" id="GO:0016616">
    <property type="term" value="F:oxidoreductase activity, acting on the CH-OH group of donors, NAD or NADP as acceptor"/>
    <property type="evidence" value="ECO:0007669"/>
    <property type="project" value="TreeGrafter"/>
</dbReference>
<dbReference type="InterPro" id="IPR050425">
    <property type="entry name" value="NAD(P)_dehydrat-like"/>
</dbReference>
<dbReference type="Gene3D" id="3.40.50.720">
    <property type="entry name" value="NAD(P)-binding Rossmann-like Domain"/>
    <property type="match status" value="1"/>
</dbReference>
<dbReference type="PANTHER" id="PTHR10366">
    <property type="entry name" value="NAD DEPENDENT EPIMERASE/DEHYDRATASE"/>
    <property type="match status" value="1"/>
</dbReference>
<proteinExistence type="inferred from homology"/>
<keyword evidence="1" id="KW-0560">Oxidoreductase</keyword>
<evidence type="ECO:0000256" key="2">
    <source>
        <dbReference type="ARBA" id="ARBA00023445"/>
    </source>
</evidence>
<dbReference type="EMBL" id="MKQR01000009">
    <property type="protein sequence ID" value="OLR93637.1"/>
    <property type="molecule type" value="Genomic_DNA"/>
</dbReference>